<evidence type="ECO:0000256" key="5">
    <source>
        <dbReference type="ARBA" id="ARBA00038515"/>
    </source>
</evidence>
<accession>A0A445IC80</accession>
<name>A0A445IC80_GLYSO</name>
<keyword evidence="2" id="KW-0964">Secreted</keyword>
<evidence type="ECO:0000256" key="1">
    <source>
        <dbReference type="ARBA" id="ARBA00004613"/>
    </source>
</evidence>
<dbReference type="InterPro" id="IPR038408">
    <property type="entry name" value="GNK2_sf"/>
</dbReference>
<reference evidence="7 8" key="1">
    <citation type="submission" date="2018-09" db="EMBL/GenBank/DDBJ databases">
        <title>A high-quality reference genome of wild soybean provides a powerful tool to mine soybean genomes.</title>
        <authorList>
            <person name="Xie M."/>
            <person name="Chung C.Y.L."/>
            <person name="Li M.-W."/>
            <person name="Wong F.-L."/>
            <person name="Chan T.-F."/>
            <person name="Lam H.-M."/>
        </authorList>
    </citation>
    <scope>NUCLEOTIDE SEQUENCE [LARGE SCALE GENOMIC DNA]</scope>
    <source>
        <strain evidence="8">cv. W05</strain>
        <tissue evidence="7">Hypocotyl of etiolated seedlings</tissue>
    </source>
</reference>
<evidence type="ECO:0000256" key="3">
    <source>
        <dbReference type="ARBA" id="ARBA00022729"/>
    </source>
</evidence>
<comment type="similarity">
    <text evidence="5">Belongs to the cysteine-rich repeat secretory protein family.</text>
</comment>
<gene>
    <name evidence="7" type="ORF">D0Y65_032258</name>
</gene>
<dbReference type="InterPro" id="IPR050581">
    <property type="entry name" value="CRR_secretory_protein"/>
</dbReference>
<dbReference type="CDD" id="cd23509">
    <property type="entry name" value="Gnk2-like"/>
    <property type="match status" value="1"/>
</dbReference>
<evidence type="ECO:0000259" key="6">
    <source>
        <dbReference type="PROSITE" id="PS51473"/>
    </source>
</evidence>
<comment type="subcellular location">
    <subcellularLocation>
        <location evidence="1">Secreted</location>
    </subcellularLocation>
</comment>
<protein>
    <recommendedName>
        <fullName evidence="6">Gnk2-homologous domain-containing protein</fullName>
    </recommendedName>
</protein>
<feature type="domain" description="Gnk2-homologous" evidence="6">
    <location>
        <begin position="10"/>
        <end position="80"/>
    </location>
</feature>
<keyword evidence="8" id="KW-1185">Reference proteome</keyword>
<evidence type="ECO:0000313" key="7">
    <source>
        <dbReference type="EMBL" id="RZB83639.1"/>
    </source>
</evidence>
<dbReference type="AlphaFoldDB" id="A0A445IC80"/>
<comment type="caution">
    <text evidence="7">The sequence shown here is derived from an EMBL/GenBank/DDBJ whole genome shotgun (WGS) entry which is preliminary data.</text>
</comment>
<dbReference type="Pfam" id="PF01657">
    <property type="entry name" value="Stress-antifung"/>
    <property type="match status" value="1"/>
</dbReference>
<evidence type="ECO:0000256" key="4">
    <source>
        <dbReference type="ARBA" id="ARBA00022737"/>
    </source>
</evidence>
<sequence length="80" mass="8604">MLSIFRSLFPSKEAILLVPYFVSDPSPYGANLNQLFELLHTKVPPTGFGHGSIGQGTDQVNGLALCRGYVNATNCMSCVV</sequence>
<dbReference type="Gene3D" id="3.30.430.20">
    <property type="entry name" value="Gnk2 domain, C-X8-C-X2-C motif"/>
    <property type="match status" value="1"/>
</dbReference>
<organism evidence="7 8">
    <name type="scientific">Glycine soja</name>
    <name type="common">Wild soybean</name>
    <dbReference type="NCBI Taxonomy" id="3848"/>
    <lineage>
        <taxon>Eukaryota</taxon>
        <taxon>Viridiplantae</taxon>
        <taxon>Streptophyta</taxon>
        <taxon>Embryophyta</taxon>
        <taxon>Tracheophyta</taxon>
        <taxon>Spermatophyta</taxon>
        <taxon>Magnoliopsida</taxon>
        <taxon>eudicotyledons</taxon>
        <taxon>Gunneridae</taxon>
        <taxon>Pentapetalae</taxon>
        <taxon>rosids</taxon>
        <taxon>fabids</taxon>
        <taxon>Fabales</taxon>
        <taxon>Fabaceae</taxon>
        <taxon>Papilionoideae</taxon>
        <taxon>50 kb inversion clade</taxon>
        <taxon>NPAAA clade</taxon>
        <taxon>indigoferoid/millettioid clade</taxon>
        <taxon>Phaseoleae</taxon>
        <taxon>Glycine</taxon>
        <taxon>Glycine subgen. Soja</taxon>
    </lineage>
</organism>
<dbReference type="GO" id="GO:0005576">
    <property type="term" value="C:extracellular region"/>
    <property type="evidence" value="ECO:0007669"/>
    <property type="project" value="UniProtKB-SubCell"/>
</dbReference>
<dbReference type="InterPro" id="IPR002902">
    <property type="entry name" value="GNK2"/>
</dbReference>
<dbReference type="Proteomes" id="UP000289340">
    <property type="component" value="Chromosome 11"/>
</dbReference>
<dbReference type="PANTHER" id="PTHR32411:SF43">
    <property type="entry name" value="CYSTEINE-RICH REPEAT SECRETORY PROTEIN 38"/>
    <property type="match status" value="1"/>
</dbReference>
<evidence type="ECO:0000256" key="2">
    <source>
        <dbReference type="ARBA" id="ARBA00022525"/>
    </source>
</evidence>
<dbReference type="PROSITE" id="PS51473">
    <property type="entry name" value="GNK2"/>
    <property type="match status" value="1"/>
</dbReference>
<dbReference type="PANTHER" id="PTHR32411">
    <property type="entry name" value="CYSTEINE-RICH REPEAT SECRETORY PROTEIN 38-RELATED"/>
    <property type="match status" value="1"/>
</dbReference>
<evidence type="ECO:0000313" key="8">
    <source>
        <dbReference type="Proteomes" id="UP000289340"/>
    </source>
</evidence>
<keyword evidence="3" id="KW-0732">Signal</keyword>
<dbReference type="EMBL" id="QZWG01000011">
    <property type="protein sequence ID" value="RZB83639.1"/>
    <property type="molecule type" value="Genomic_DNA"/>
</dbReference>
<proteinExistence type="inferred from homology"/>
<keyword evidence="4" id="KW-0677">Repeat</keyword>